<accession>A0AAV2I9Z6</accession>
<dbReference type="InterPro" id="IPR039267">
    <property type="entry name" value="Lsm11"/>
</dbReference>
<feature type="region of interest" description="Disordered" evidence="1">
    <location>
        <begin position="17"/>
        <end position="94"/>
    </location>
</feature>
<dbReference type="PANTHER" id="PTHR21415:SF1">
    <property type="entry name" value="U7 SNRNA-ASSOCIATED SM-LIKE PROTEIN LSM11"/>
    <property type="match status" value="1"/>
</dbReference>
<evidence type="ECO:0000313" key="2">
    <source>
        <dbReference type="EMBL" id="CAL1543371.1"/>
    </source>
</evidence>
<dbReference type="EMBL" id="CAXITT010000544">
    <property type="protein sequence ID" value="CAL1543371.1"/>
    <property type="molecule type" value="Genomic_DNA"/>
</dbReference>
<dbReference type="Gene3D" id="2.30.30.100">
    <property type="match status" value="1"/>
</dbReference>
<feature type="compositionally biased region" description="Basic and acidic residues" evidence="1">
    <location>
        <begin position="24"/>
        <end position="53"/>
    </location>
</feature>
<dbReference type="Proteomes" id="UP001497497">
    <property type="component" value="Unassembled WGS sequence"/>
</dbReference>
<dbReference type="GO" id="GO:0006398">
    <property type="term" value="P:mRNA 3'-end processing by stem-loop binding and cleavage"/>
    <property type="evidence" value="ECO:0007669"/>
    <property type="project" value="TreeGrafter"/>
</dbReference>
<evidence type="ECO:0008006" key="4">
    <source>
        <dbReference type="Google" id="ProtNLM"/>
    </source>
</evidence>
<name>A0AAV2I9Z6_LYMST</name>
<dbReference type="SUPFAM" id="SSF50182">
    <property type="entry name" value="Sm-like ribonucleoproteins"/>
    <property type="match status" value="1"/>
</dbReference>
<organism evidence="2 3">
    <name type="scientific">Lymnaea stagnalis</name>
    <name type="common">Great pond snail</name>
    <name type="synonym">Helix stagnalis</name>
    <dbReference type="NCBI Taxonomy" id="6523"/>
    <lineage>
        <taxon>Eukaryota</taxon>
        <taxon>Metazoa</taxon>
        <taxon>Spiralia</taxon>
        <taxon>Lophotrochozoa</taxon>
        <taxon>Mollusca</taxon>
        <taxon>Gastropoda</taxon>
        <taxon>Heterobranchia</taxon>
        <taxon>Euthyneura</taxon>
        <taxon>Panpulmonata</taxon>
        <taxon>Hygrophila</taxon>
        <taxon>Lymnaeoidea</taxon>
        <taxon>Lymnaeidae</taxon>
        <taxon>Lymnaea</taxon>
    </lineage>
</organism>
<protein>
    <recommendedName>
        <fullName evidence="4">LSM domain-containing protein</fullName>
    </recommendedName>
</protein>
<comment type="caution">
    <text evidence="2">The sequence shown here is derived from an EMBL/GenBank/DDBJ whole genome shotgun (WGS) entry which is preliminary data.</text>
</comment>
<keyword evidence="3" id="KW-1185">Reference proteome</keyword>
<dbReference type="GO" id="GO:0071209">
    <property type="term" value="F:U7 snRNA binding"/>
    <property type="evidence" value="ECO:0007669"/>
    <property type="project" value="InterPro"/>
</dbReference>
<proteinExistence type="predicted"/>
<dbReference type="InterPro" id="IPR010920">
    <property type="entry name" value="LSM_dom_sf"/>
</dbReference>
<evidence type="ECO:0000256" key="1">
    <source>
        <dbReference type="SAM" id="MobiDB-lite"/>
    </source>
</evidence>
<evidence type="ECO:0000313" key="3">
    <source>
        <dbReference type="Proteomes" id="UP001497497"/>
    </source>
</evidence>
<gene>
    <name evidence="2" type="ORF">GSLYS_00016905001</name>
</gene>
<feature type="compositionally biased region" description="Basic and acidic residues" evidence="1">
    <location>
        <begin position="70"/>
        <end position="87"/>
    </location>
</feature>
<sequence>MSEFSKSISTRYEKELTYSNFKKRVPESDLKDSRSKQDPYKGAEKCKPSRDENFTNSKPETSKGLPLGRLSDHGEGTSHSGSRSEKKTKQRNVFSRMEAISGPISLLKRCVEERLHVRVKTRAAVSVRSICRGYIVAFDKYFNMAMIDVDEIYKRPAALGKVRARRTHKLIAAQKTLIKEKEESLARWRSLQESKNKDISSASSSFQALNIVPSVDELNKILTNVSKQKDIVCSPGESLPSDACTSGSRVKDSLSSNLPCEASNNKTGVMSDKDKLLEKQLRRIQSVYEGQKAPLSPYEREALMLGVPDENITIRHINQLLIRGENVVSVSIIDDL</sequence>
<dbReference type="PANTHER" id="PTHR21415">
    <property type="entry name" value="U7 SNRNA-ASSOCIATED SM-LIKE PROTEIN LSM11"/>
    <property type="match status" value="1"/>
</dbReference>
<reference evidence="2 3" key="1">
    <citation type="submission" date="2024-04" db="EMBL/GenBank/DDBJ databases">
        <authorList>
            <consortium name="Genoscope - CEA"/>
            <person name="William W."/>
        </authorList>
    </citation>
    <scope>NUCLEOTIDE SEQUENCE [LARGE SCALE GENOMIC DNA]</scope>
</reference>
<dbReference type="AlphaFoldDB" id="A0AAV2I9Z6"/>
<dbReference type="GO" id="GO:0005683">
    <property type="term" value="C:U7 snRNP"/>
    <property type="evidence" value="ECO:0007669"/>
    <property type="project" value="TreeGrafter"/>
</dbReference>